<dbReference type="KEGG" id="dbr:Deba_0871"/>
<evidence type="ECO:0000313" key="3">
    <source>
        <dbReference type="Proteomes" id="UP000009047"/>
    </source>
</evidence>
<dbReference type="OrthoDB" id="9714867at2"/>
<sequence>MESRELSWLGKQGAIICFGGKRYCPVLLVLMGLILWYLYVTLFKNYADRSLVAGDEPILNVIEHVVTFATFLTALYIGYIETARDWLASLPKKVDVEFLHDGDVVMECKDAYLAGEADVRAWAQQIGRQMAFGEDLKFLPNIQIHQPRPELFAKKAVLKFRATVVLTALPGIFKNDAAGRSEQNANVKKPKTVSWICQNERDIVQVVIMPDGTKISWDDFTTTSNDNKK</sequence>
<evidence type="ECO:0000313" key="2">
    <source>
        <dbReference type="EMBL" id="ADK84241.1"/>
    </source>
</evidence>
<name>E1QFA5_DESB2</name>
<dbReference type="AlphaFoldDB" id="E1QFA5"/>
<dbReference type="EMBL" id="CP002085">
    <property type="protein sequence ID" value="ADK84241.1"/>
    <property type="molecule type" value="Genomic_DNA"/>
</dbReference>
<proteinExistence type="predicted"/>
<dbReference type="STRING" id="644282.Deba_0871"/>
<keyword evidence="3" id="KW-1185">Reference proteome</keyword>
<dbReference type="Proteomes" id="UP000009047">
    <property type="component" value="Chromosome"/>
</dbReference>
<keyword evidence="1" id="KW-0472">Membrane</keyword>
<protein>
    <submittedName>
        <fullName evidence="2">Uncharacterized protein</fullName>
    </submittedName>
</protein>
<accession>E1QFA5</accession>
<organism evidence="2 3">
    <name type="scientific">Desulfarculus baarsii (strain ATCC 33931 / DSM 2075 / LMG 7858 / VKM B-1802 / 2st14)</name>
    <dbReference type="NCBI Taxonomy" id="644282"/>
    <lineage>
        <taxon>Bacteria</taxon>
        <taxon>Pseudomonadati</taxon>
        <taxon>Thermodesulfobacteriota</taxon>
        <taxon>Desulfarculia</taxon>
        <taxon>Desulfarculales</taxon>
        <taxon>Desulfarculaceae</taxon>
        <taxon>Desulfarculus</taxon>
    </lineage>
</organism>
<dbReference type="RefSeq" id="WP_013257695.1">
    <property type="nucleotide sequence ID" value="NC_014365.1"/>
</dbReference>
<feature type="transmembrane region" description="Helical" evidence="1">
    <location>
        <begin position="58"/>
        <end position="79"/>
    </location>
</feature>
<keyword evidence="1" id="KW-1133">Transmembrane helix</keyword>
<keyword evidence="1" id="KW-0812">Transmembrane</keyword>
<dbReference type="HOGENOM" id="CLU_1208175_0_0_7"/>
<reference evidence="2 3" key="1">
    <citation type="journal article" date="2010" name="Stand. Genomic Sci.">
        <title>Complete genome sequence of Desulfarculus baarsii type strain (2st14).</title>
        <authorList>
            <person name="Sun H."/>
            <person name="Spring S."/>
            <person name="Lapidus A."/>
            <person name="Davenport K."/>
            <person name="Del Rio T.G."/>
            <person name="Tice H."/>
            <person name="Nolan M."/>
            <person name="Copeland A."/>
            <person name="Cheng J.F."/>
            <person name="Lucas S."/>
            <person name="Tapia R."/>
            <person name="Goodwin L."/>
            <person name="Pitluck S."/>
            <person name="Ivanova N."/>
            <person name="Pagani I."/>
            <person name="Mavromatis K."/>
            <person name="Ovchinnikova G."/>
            <person name="Pati A."/>
            <person name="Chen A."/>
            <person name="Palaniappan K."/>
            <person name="Hauser L."/>
            <person name="Chang Y.J."/>
            <person name="Jeffries C.D."/>
            <person name="Detter J.C."/>
            <person name="Han C."/>
            <person name="Rohde M."/>
            <person name="Brambilla E."/>
            <person name="Goker M."/>
            <person name="Woyke T."/>
            <person name="Bristow J."/>
            <person name="Eisen J.A."/>
            <person name="Markowitz V."/>
            <person name="Hugenholtz P."/>
            <person name="Kyrpides N.C."/>
            <person name="Klenk H.P."/>
            <person name="Land M."/>
        </authorList>
    </citation>
    <scope>NUCLEOTIDE SEQUENCE [LARGE SCALE GENOMIC DNA]</scope>
    <source>
        <strain evidence="3">ATCC 33931 / DSM 2075 / LMG 7858 / VKM B-1802 / 2st14</strain>
    </source>
</reference>
<evidence type="ECO:0000256" key="1">
    <source>
        <dbReference type="SAM" id="Phobius"/>
    </source>
</evidence>
<gene>
    <name evidence="2" type="ordered locus">Deba_0871</name>
</gene>
<feature type="transmembrane region" description="Helical" evidence="1">
    <location>
        <begin position="20"/>
        <end position="38"/>
    </location>
</feature>